<sequence>MDIPSAGAPPESCLIGLRHAGSHDSWIRFLLPWFMIAAMFDWGLDCVVKNDLPGNEWWTDWVGRRIVERMAFVSLCVRLIGSVHSGMVGFGDFDAALPRWGKGRWGGAE</sequence>
<organism evidence="1 2">
    <name type="scientific">Candidatus Pullichristensenella stercorigallinarum</name>
    <dbReference type="NCBI Taxonomy" id="2840909"/>
    <lineage>
        <taxon>Bacteria</taxon>
        <taxon>Bacillati</taxon>
        <taxon>Bacillota</taxon>
        <taxon>Clostridia</taxon>
        <taxon>Candidatus Pullichristensenella</taxon>
    </lineage>
</organism>
<comment type="caution">
    <text evidence="1">The sequence shown here is derived from an EMBL/GenBank/DDBJ whole genome shotgun (WGS) entry which is preliminary data.</text>
</comment>
<protein>
    <submittedName>
        <fullName evidence="1">Uncharacterized protein</fullName>
    </submittedName>
</protein>
<dbReference type="AlphaFoldDB" id="A0A9D0ZMJ4"/>
<gene>
    <name evidence="1" type="ORF">IAA52_09210</name>
</gene>
<proteinExistence type="predicted"/>
<evidence type="ECO:0000313" key="1">
    <source>
        <dbReference type="EMBL" id="HIQ83265.1"/>
    </source>
</evidence>
<dbReference type="Proteomes" id="UP000824260">
    <property type="component" value="Unassembled WGS sequence"/>
</dbReference>
<accession>A0A9D0ZMJ4</accession>
<reference evidence="1" key="2">
    <citation type="journal article" date="2021" name="PeerJ">
        <title>Extensive microbial diversity within the chicken gut microbiome revealed by metagenomics and culture.</title>
        <authorList>
            <person name="Gilroy R."/>
            <person name="Ravi A."/>
            <person name="Getino M."/>
            <person name="Pursley I."/>
            <person name="Horton D.L."/>
            <person name="Alikhan N.F."/>
            <person name="Baker D."/>
            <person name="Gharbi K."/>
            <person name="Hall N."/>
            <person name="Watson M."/>
            <person name="Adriaenssens E.M."/>
            <person name="Foster-Nyarko E."/>
            <person name="Jarju S."/>
            <person name="Secka A."/>
            <person name="Antonio M."/>
            <person name="Oren A."/>
            <person name="Chaudhuri R.R."/>
            <person name="La Ragione R."/>
            <person name="Hildebrand F."/>
            <person name="Pallen M.J."/>
        </authorList>
    </citation>
    <scope>NUCLEOTIDE SEQUENCE</scope>
    <source>
        <strain evidence="1">ChiSjej6B24-2974</strain>
    </source>
</reference>
<reference evidence="1" key="1">
    <citation type="submission" date="2020-10" db="EMBL/GenBank/DDBJ databases">
        <authorList>
            <person name="Gilroy R."/>
        </authorList>
    </citation>
    <scope>NUCLEOTIDE SEQUENCE</scope>
    <source>
        <strain evidence="1">ChiSjej6B24-2974</strain>
    </source>
</reference>
<name>A0A9D0ZMJ4_9FIRM</name>
<evidence type="ECO:0000313" key="2">
    <source>
        <dbReference type="Proteomes" id="UP000824260"/>
    </source>
</evidence>
<dbReference type="EMBL" id="DVFZ01000092">
    <property type="protein sequence ID" value="HIQ83265.1"/>
    <property type="molecule type" value="Genomic_DNA"/>
</dbReference>